<dbReference type="Pfam" id="PF00069">
    <property type="entry name" value="Pkinase"/>
    <property type="match status" value="1"/>
</dbReference>
<organism evidence="12 13">
    <name type="scientific">Cylindrotheca closterium</name>
    <dbReference type="NCBI Taxonomy" id="2856"/>
    <lineage>
        <taxon>Eukaryota</taxon>
        <taxon>Sar</taxon>
        <taxon>Stramenopiles</taxon>
        <taxon>Ochrophyta</taxon>
        <taxon>Bacillariophyta</taxon>
        <taxon>Bacillariophyceae</taxon>
        <taxon>Bacillariophycidae</taxon>
        <taxon>Bacillariales</taxon>
        <taxon>Bacillariaceae</taxon>
        <taxon>Cylindrotheca</taxon>
    </lineage>
</organism>
<dbReference type="GO" id="GO:0006357">
    <property type="term" value="P:regulation of transcription by RNA polymerase II"/>
    <property type="evidence" value="ECO:0007669"/>
    <property type="project" value="UniProtKB-ARBA"/>
</dbReference>
<keyword evidence="10" id="KW-0732">Signal</keyword>
<reference evidence="12" key="1">
    <citation type="submission" date="2023-08" db="EMBL/GenBank/DDBJ databases">
        <authorList>
            <person name="Audoor S."/>
            <person name="Bilcke G."/>
        </authorList>
    </citation>
    <scope>NUCLEOTIDE SEQUENCE</scope>
</reference>
<keyword evidence="5" id="KW-0418">Kinase</keyword>
<comment type="caution">
    <text evidence="12">The sequence shown here is derived from an EMBL/GenBank/DDBJ whole genome shotgun (WGS) entry which is preliminary data.</text>
</comment>
<feature type="region of interest" description="Disordered" evidence="9">
    <location>
        <begin position="350"/>
        <end position="369"/>
    </location>
</feature>
<keyword evidence="3" id="KW-0808">Transferase</keyword>
<evidence type="ECO:0000313" key="13">
    <source>
        <dbReference type="Proteomes" id="UP001295423"/>
    </source>
</evidence>
<feature type="signal peptide" evidence="10">
    <location>
        <begin position="1"/>
        <end position="30"/>
    </location>
</feature>
<evidence type="ECO:0000256" key="7">
    <source>
        <dbReference type="ARBA" id="ARBA00047899"/>
    </source>
</evidence>
<evidence type="ECO:0000256" key="4">
    <source>
        <dbReference type="ARBA" id="ARBA00022741"/>
    </source>
</evidence>
<dbReference type="FunFam" id="1.10.510.10:FF:000459">
    <property type="entry name" value="Casein kinase II subunit alpha"/>
    <property type="match status" value="1"/>
</dbReference>
<protein>
    <recommendedName>
        <fullName evidence="1">non-specific serine/threonine protein kinase</fullName>
        <ecNumber evidence="1">2.7.11.1</ecNumber>
    </recommendedName>
</protein>
<feature type="compositionally biased region" description="Low complexity" evidence="9">
    <location>
        <begin position="354"/>
        <end position="363"/>
    </location>
</feature>
<comment type="catalytic activity">
    <reaction evidence="7">
        <text>L-threonyl-[protein] + ATP = O-phospho-L-threonyl-[protein] + ADP + H(+)</text>
        <dbReference type="Rhea" id="RHEA:46608"/>
        <dbReference type="Rhea" id="RHEA-COMP:11060"/>
        <dbReference type="Rhea" id="RHEA-COMP:11605"/>
        <dbReference type="ChEBI" id="CHEBI:15378"/>
        <dbReference type="ChEBI" id="CHEBI:30013"/>
        <dbReference type="ChEBI" id="CHEBI:30616"/>
        <dbReference type="ChEBI" id="CHEBI:61977"/>
        <dbReference type="ChEBI" id="CHEBI:456216"/>
        <dbReference type="EC" id="2.7.11.1"/>
    </reaction>
</comment>
<dbReference type="Gene3D" id="1.10.510.10">
    <property type="entry name" value="Transferase(Phosphotransferase) domain 1"/>
    <property type="match status" value="1"/>
</dbReference>
<feature type="domain" description="Protein kinase" evidence="11">
    <location>
        <begin position="66"/>
        <end position="404"/>
    </location>
</feature>
<gene>
    <name evidence="12" type="ORF">CYCCA115_LOCUS879</name>
</gene>
<proteinExistence type="predicted"/>
<evidence type="ECO:0000256" key="3">
    <source>
        <dbReference type="ARBA" id="ARBA00022679"/>
    </source>
</evidence>
<keyword evidence="2" id="KW-0723">Serine/threonine-protein kinase</keyword>
<dbReference type="GO" id="GO:0004674">
    <property type="term" value="F:protein serine/threonine kinase activity"/>
    <property type="evidence" value="ECO:0007669"/>
    <property type="project" value="UniProtKB-KW"/>
</dbReference>
<comment type="catalytic activity">
    <reaction evidence="8">
        <text>L-seryl-[protein] + ATP = O-phospho-L-seryl-[protein] + ADP + H(+)</text>
        <dbReference type="Rhea" id="RHEA:17989"/>
        <dbReference type="Rhea" id="RHEA-COMP:9863"/>
        <dbReference type="Rhea" id="RHEA-COMP:11604"/>
        <dbReference type="ChEBI" id="CHEBI:15378"/>
        <dbReference type="ChEBI" id="CHEBI:29999"/>
        <dbReference type="ChEBI" id="CHEBI:30616"/>
        <dbReference type="ChEBI" id="CHEBI:83421"/>
        <dbReference type="ChEBI" id="CHEBI:456216"/>
        <dbReference type="EC" id="2.7.11.1"/>
    </reaction>
</comment>
<dbReference type="AlphaFoldDB" id="A0AAD2CBG0"/>
<dbReference type="PANTHER" id="PTHR24054">
    <property type="entry name" value="CASEIN KINASE II SUBUNIT ALPHA"/>
    <property type="match status" value="1"/>
</dbReference>
<dbReference type="PANTHER" id="PTHR24054:SF0">
    <property type="entry name" value="CASEIN KINASE II SUBUNIT ALPHA"/>
    <property type="match status" value="1"/>
</dbReference>
<evidence type="ECO:0000259" key="11">
    <source>
        <dbReference type="PROSITE" id="PS50011"/>
    </source>
</evidence>
<evidence type="ECO:0000256" key="2">
    <source>
        <dbReference type="ARBA" id="ARBA00022527"/>
    </source>
</evidence>
<dbReference type="InterPro" id="IPR008271">
    <property type="entry name" value="Ser/Thr_kinase_AS"/>
</dbReference>
<evidence type="ECO:0000256" key="6">
    <source>
        <dbReference type="ARBA" id="ARBA00022840"/>
    </source>
</evidence>
<dbReference type="InterPro" id="IPR045216">
    <property type="entry name" value="CK2_alpha"/>
</dbReference>
<sequence length="433" mass="49753">MRILKRNLASPTVILLMAQTLSIIIAVVSAERAYPLGCSQQDRTYYDFENYPFPPPDFPIKTTDDYMLTRRLGSGKFSDVFEAVDVQLETKLLSPKGGGPATTIDPRTLVVLKCLKPVAERKIKRELLVLSHVSQLPNLARILGVVIPASYNHVDFKYRVQEMPSLVLEHAGCNSQWFCHSKDHFLPEYEIQYFLCHLLVALDHLHSKGIMHRDVKPRNVLIDRTNWTLMLIDLGLADFYLPDTKYNVRVASRHYKSPELLLGYELYDYALDLWGVGCILAGLLLRREPFFRGKDNLDQLGTIVAVLGTADLHLYMKRYKIPMTPEIREIIAKYTLQEGGTKKEWSSFVTTRPNNNDENNNGNKEQQVPIPMPSKSGLDLLSKLLVYDHQQRLTAKQAMKHPFFDPVRDRVEREVKEKMRSNRAKWIIGKEKS</sequence>
<dbReference type="EC" id="2.7.11.1" evidence="1"/>
<dbReference type="SMART" id="SM00220">
    <property type="entry name" value="S_TKc"/>
    <property type="match status" value="1"/>
</dbReference>
<dbReference type="PROSITE" id="PS00108">
    <property type="entry name" value="PROTEIN_KINASE_ST"/>
    <property type="match status" value="1"/>
</dbReference>
<dbReference type="Gene3D" id="3.30.200.20">
    <property type="entry name" value="Phosphorylase Kinase, domain 1"/>
    <property type="match status" value="1"/>
</dbReference>
<evidence type="ECO:0000256" key="5">
    <source>
        <dbReference type="ARBA" id="ARBA00022777"/>
    </source>
</evidence>
<dbReference type="GO" id="GO:0005956">
    <property type="term" value="C:protein kinase CK2 complex"/>
    <property type="evidence" value="ECO:0007669"/>
    <property type="project" value="TreeGrafter"/>
</dbReference>
<keyword evidence="4" id="KW-0547">Nucleotide-binding</keyword>
<dbReference type="Proteomes" id="UP001295423">
    <property type="component" value="Unassembled WGS sequence"/>
</dbReference>
<feature type="chain" id="PRO_5042275364" description="non-specific serine/threonine protein kinase" evidence="10">
    <location>
        <begin position="31"/>
        <end position="433"/>
    </location>
</feature>
<evidence type="ECO:0000313" key="12">
    <source>
        <dbReference type="EMBL" id="CAJ1920264.1"/>
    </source>
</evidence>
<dbReference type="InterPro" id="IPR011009">
    <property type="entry name" value="Kinase-like_dom_sf"/>
</dbReference>
<dbReference type="GO" id="GO:0031981">
    <property type="term" value="C:nuclear lumen"/>
    <property type="evidence" value="ECO:0007669"/>
    <property type="project" value="UniProtKB-ARBA"/>
</dbReference>
<dbReference type="PROSITE" id="PS50011">
    <property type="entry name" value="PROTEIN_KINASE_DOM"/>
    <property type="match status" value="1"/>
</dbReference>
<name>A0AAD2CBG0_9STRA</name>
<evidence type="ECO:0000256" key="8">
    <source>
        <dbReference type="ARBA" id="ARBA00048679"/>
    </source>
</evidence>
<keyword evidence="13" id="KW-1185">Reference proteome</keyword>
<keyword evidence="6" id="KW-0067">ATP-binding</keyword>
<evidence type="ECO:0000256" key="9">
    <source>
        <dbReference type="SAM" id="MobiDB-lite"/>
    </source>
</evidence>
<dbReference type="CDD" id="cd14132">
    <property type="entry name" value="STKc_CK2_alpha"/>
    <property type="match status" value="1"/>
</dbReference>
<accession>A0AAD2CBG0</accession>
<dbReference type="SUPFAM" id="SSF56112">
    <property type="entry name" value="Protein kinase-like (PK-like)"/>
    <property type="match status" value="1"/>
</dbReference>
<dbReference type="InterPro" id="IPR000719">
    <property type="entry name" value="Prot_kinase_dom"/>
</dbReference>
<dbReference type="GO" id="GO:0005524">
    <property type="term" value="F:ATP binding"/>
    <property type="evidence" value="ECO:0007669"/>
    <property type="project" value="UniProtKB-KW"/>
</dbReference>
<dbReference type="GO" id="GO:0051726">
    <property type="term" value="P:regulation of cell cycle"/>
    <property type="evidence" value="ECO:0007669"/>
    <property type="project" value="TreeGrafter"/>
</dbReference>
<dbReference type="GO" id="GO:0005829">
    <property type="term" value="C:cytosol"/>
    <property type="evidence" value="ECO:0007669"/>
    <property type="project" value="TreeGrafter"/>
</dbReference>
<evidence type="ECO:0000256" key="10">
    <source>
        <dbReference type="SAM" id="SignalP"/>
    </source>
</evidence>
<evidence type="ECO:0000256" key="1">
    <source>
        <dbReference type="ARBA" id="ARBA00012513"/>
    </source>
</evidence>
<dbReference type="EMBL" id="CAKOGP040000002">
    <property type="protein sequence ID" value="CAJ1920264.1"/>
    <property type="molecule type" value="Genomic_DNA"/>
</dbReference>